<name>X1K4I8_9ZZZZ</name>
<reference evidence="2" key="1">
    <citation type="journal article" date="2014" name="Front. Microbiol.">
        <title>High frequency of phylogenetically diverse reductive dehalogenase-homologous genes in deep subseafloor sedimentary metagenomes.</title>
        <authorList>
            <person name="Kawai M."/>
            <person name="Futagami T."/>
            <person name="Toyoda A."/>
            <person name="Takaki Y."/>
            <person name="Nishi S."/>
            <person name="Hori S."/>
            <person name="Arai W."/>
            <person name="Tsubouchi T."/>
            <person name="Morono Y."/>
            <person name="Uchiyama I."/>
            <person name="Ito T."/>
            <person name="Fujiyama A."/>
            <person name="Inagaki F."/>
            <person name="Takami H."/>
        </authorList>
    </citation>
    <scope>NUCLEOTIDE SEQUENCE</scope>
    <source>
        <strain evidence="2">Expedition CK06-06</strain>
    </source>
</reference>
<evidence type="ECO:0000313" key="2">
    <source>
        <dbReference type="EMBL" id="GAH88555.1"/>
    </source>
</evidence>
<protein>
    <submittedName>
        <fullName evidence="2">Uncharacterized protein</fullName>
    </submittedName>
</protein>
<feature type="compositionally biased region" description="Low complexity" evidence="1">
    <location>
        <begin position="156"/>
        <end position="166"/>
    </location>
</feature>
<proteinExistence type="predicted"/>
<dbReference type="AlphaFoldDB" id="X1K4I8"/>
<comment type="caution">
    <text evidence="2">The sequence shown here is derived from an EMBL/GenBank/DDBJ whole genome shotgun (WGS) entry which is preliminary data.</text>
</comment>
<accession>X1K4I8</accession>
<dbReference type="EMBL" id="BARU01037521">
    <property type="protein sequence ID" value="GAH88555.1"/>
    <property type="molecule type" value="Genomic_DNA"/>
</dbReference>
<feature type="region of interest" description="Disordered" evidence="1">
    <location>
        <begin position="142"/>
        <end position="166"/>
    </location>
</feature>
<gene>
    <name evidence="2" type="ORF">S03H2_58446</name>
</gene>
<evidence type="ECO:0000256" key="1">
    <source>
        <dbReference type="SAM" id="MobiDB-lite"/>
    </source>
</evidence>
<organism evidence="2">
    <name type="scientific">marine sediment metagenome</name>
    <dbReference type="NCBI Taxonomy" id="412755"/>
    <lineage>
        <taxon>unclassified sequences</taxon>
        <taxon>metagenomes</taxon>
        <taxon>ecological metagenomes</taxon>
    </lineage>
</organism>
<sequence>MKILSIRRGFQADHSSTSYEFFAIDKPLDRSQRAEVARLSSRARPTKRKVSFIYHGDWSDLPGGWEPLMKKYYDVMYSESYDWWTLAMAFDADKKTIKKISEYKFSGTNDMGVYVDIQKNRIVISIHCRLSPEFDFEDSYPDYEEEDEFEEEVIEPESSLLSLLTK</sequence>
<feature type="compositionally biased region" description="Acidic residues" evidence="1">
    <location>
        <begin position="142"/>
        <end position="155"/>
    </location>
</feature>
<feature type="non-terminal residue" evidence="2">
    <location>
        <position position="166"/>
    </location>
</feature>